<keyword evidence="6" id="KW-0675">Receptor</keyword>
<gene>
    <name evidence="9" type="ORF">PLOB_00001932</name>
</gene>
<keyword evidence="3 6" id="KW-0812">Transmembrane</keyword>
<keyword evidence="2" id="KW-1003">Cell membrane</keyword>
<dbReference type="PANTHER" id="PTHR22750">
    <property type="entry name" value="G-PROTEIN COUPLED RECEPTOR"/>
    <property type="match status" value="1"/>
</dbReference>
<evidence type="ECO:0000256" key="4">
    <source>
        <dbReference type="ARBA" id="ARBA00022989"/>
    </source>
</evidence>
<evidence type="ECO:0000259" key="8">
    <source>
        <dbReference type="PROSITE" id="PS50262"/>
    </source>
</evidence>
<feature type="transmembrane region" description="Helical" evidence="7">
    <location>
        <begin position="124"/>
        <end position="141"/>
    </location>
</feature>
<dbReference type="PROSITE" id="PS00237">
    <property type="entry name" value="G_PROTEIN_RECEP_F1_1"/>
    <property type="match status" value="1"/>
</dbReference>
<comment type="subcellular location">
    <subcellularLocation>
        <location evidence="1">Cell membrane</location>
        <topology evidence="1">Multi-pass membrane protein</topology>
    </subcellularLocation>
</comment>
<name>A0ABN8Q3U9_9CNID</name>
<protein>
    <recommendedName>
        <fullName evidence="8">G-protein coupled receptors family 1 profile domain-containing protein</fullName>
    </recommendedName>
</protein>
<evidence type="ECO:0000256" key="5">
    <source>
        <dbReference type="ARBA" id="ARBA00023136"/>
    </source>
</evidence>
<comment type="similarity">
    <text evidence="6">Belongs to the G-protein coupled receptor 1 family.</text>
</comment>
<feature type="transmembrane region" description="Helical" evidence="7">
    <location>
        <begin position="216"/>
        <end position="238"/>
    </location>
</feature>
<evidence type="ECO:0000313" key="10">
    <source>
        <dbReference type="Proteomes" id="UP001159405"/>
    </source>
</evidence>
<feature type="transmembrane region" description="Helical" evidence="7">
    <location>
        <begin position="153"/>
        <end position="178"/>
    </location>
</feature>
<proteinExistence type="inferred from homology"/>
<dbReference type="PRINTS" id="PR00237">
    <property type="entry name" value="GPCRRHODOPSN"/>
</dbReference>
<dbReference type="Gene3D" id="1.20.1070.10">
    <property type="entry name" value="Rhodopsin 7-helix transmembrane proteins"/>
    <property type="match status" value="1"/>
</dbReference>
<feature type="transmembrane region" description="Helical" evidence="7">
    <location>
        <begin position="84"/>
        <end position="103"/>
    </location>
</feature>
<dbReference type="InterPro" id="IPR017452">
    <property type="entry name" value="GPCR_Rhodpsn_7TM"/>
</dbReference>
<comment type="caution">
    <text evidence="9">The sequence shown here is derived from an EMBL/GenBank/DDBJ whole genome shotgun (WGS) entry which is preliminary data.</text>
</comment>
<dbReference type="PROSITE" id="PS50262">
    <property type="entry name" value="G_PROTEIN_RECEP_F1_2"/>
    <property type="match status" value="1"/>
</dbReference>
<dbReference type="SUPFAM" id="SSF81321">
    <property type="entry name" value="Family A G protein-coupled receptor-like"/>
    <property type="match status" value="1"/>
</dbReference>
<reference evidence="9 10" key="1">
    <citation type="submission" date="2022-05" db="EMBL/GenBank/DDBJ databases">
        <authorList>
            <consortium name="Genoscope - CEA"/>
            <person name="William W."/>
        </authorList>
    </citation>
    <scope>NUCLEOTIDE SEQUENCE [LARGE SCALE GENOMIC DNA]</scope>
</reference>
<keyword evidence="6" id="KW-0807">Transducer</keyword>
<feature type="domain" description="G-protein coupled receptors family 1 profile" evidence="8">
    <location>
        <begin position="23"/>
        <end position="265"/>
    </location>
</feature>
<accession>A0ABN8Q3U9</accession>
<evidence type="ECO:0000256" key="1">
    <source>
        <dbReference type="ARBA" id="ARBA00004651"/>
    </source>
</evidence>
<keyword evidence="6" id="KW-0297">G-protein coupled receptor</keyword>
<keyword evidence="10" id="KW-1185">Reference proteome</keyword>
<evidence type="ECO:0000256" key="3">
    <source>
        <dbReference type="ARBA" id="ARBA00022692"/>
    </source>
</evidence>
<sequence>MTGAMTVFKVAMNSFTSYSAIMLNVVAIIALRKTPSFPKPLKILLLSISASDLCVGLLVQPLYVALAMIDERNPIFEPLARVNTISGTIFCTATLLGICAVSVDRFLAIHLHLRYQEIVTHRRVEAVVISIWVLSAVLSLPRTRTPSEKTDRIILAIMVFITLGCLVAIAIIYVKLYVVLKHHIMQVQALNINLDSQTTVAIEDTARQKKCTVAIFYLYLTLLICYLPNACVALMIVVDASFPFEIIHFSDTLVYLNSSLDPLIYCWKMRQVRLAAMNILRNIHFRC</sequence>
<feature type="transmembrane region" description="Helical" evidence="7">
    <location>
        <begin position="12"/>
        <end position="31"/>
    </location>
</feature>
<dbReference type="InterPro" id="IPR000276">
    <property type="entry name" value="GPCR_Rhodpsn"/>
</dbReference>
<dbReference type="Proteomes" id="UP001159405">
    <property type="component" value="Unassembled WGS sequence"/>
</dbReference>
<organism evidence="9 10">
    <name type="scientific">Porites lobata</name>
    <dbReference type="NCBI Taxonomy" id="104759"/>
    <lineage>
        <taxon>Eukaryota</taxon>
        <taxon>Metazoa</taxon>
        <taxon>Cnidaria</taxon>
        <taxon>Anthozoa</taxon>
        <taxon>Hexacorallia</taxon>
        <taxon>Scleractinia</taxon>
        <taxon>Fungiina</taxon>
        <taxon>Poritidae</taxon>
        <taxon>Porites</taxon>
    </lineage>
</organism>
<evidence type="ECO:0000256" key="7">
    <source>
        <dbReference type="SAM" id="Phobius"/>
    </source>
</evidence>
<keyword evidence="4 7" id="KW-1133">Transmembrane helix</keyword>
<dbReference type="EMBL" id="CALNXK010000105">
    <property type="protein sequence ID" value="CAH3156675.1"/>
    <property type="molecule type" value="Genomic_DNA"/>
</dbReference>
<evidence type="ECO:0000256" key="6">
    <source>
        <dbReference type="RuleBase" id="RU000688"/>
    </source>
</evidence>
<feature type="transmembrane region" description="Helical" evidence="7">
    <location>
        <begin position="43"/>
        <end position="64"/>
    </location>
</feature>
<evidence type="ECO:0000256" key="2">
    <source>
        <dbReference type="ARBA" id="ARBA00022475"/>
    </source>
</evidence>
<dbReference type="CDD" id="cd00637">
    <property type="entry name" value="7tm_classA_rhodopsin-like"/>
    <property type="match status" value="1"/>
</dbReference>
<dbReference type="Pfam" id="PF00001">
    <property type="entry name" value="7tm_1"/>
    <property type="match status" value="1"/>
</dbReference>
<keyword evidence="5 7" id="KW-0472">Membrane</keyword>
<evidence type="ECO:0000313" key="9">
    <source>
        <dbReference type="EMBL" id="CAH3156675.1"/>
    </source>
</evidence>